<feature type="chain" id="PRO_5042144795" evidence="10">
    <location>
        <begin position="26"/>
        <end position="216"/>
    </location>
</feature>
<evidence type="ECO:0000259" key="11">
    <source>
        <dbReference type="PROSITE" id="PS50866"/>
    </source>
</evidence>
<dbReference type="InterPro" id="IPR015720">
    <property type="entry name" value="Emp24-like"/>
</dbReference>
<evidence type="ECO:0000256" key="1">
    <source>
        <dbReference type="ARBA" id="ARBA00004479"/>
    </source>
</evidence>
<dbReference type="GO" id="GO:0016020">
    <property type="term" value="C:membrane"/>
    <property type="evidence" value="ECO:0007669"/>
    <property type="project" value="UniProtKB-SubCell"/>
</dbReference>
<evidence type="ECO:0000256" key="2">
    <source>
        <dbReference type="ARBA" id="ARBA00007104"/>
    </source>
</evidence>
<feature type="coiled-coil region" evidence="8">
    <location>
        <begin position="142"/>
        <end position="169"/>
    </location>
</feature>
<protein>
    <submittedName>
        <fullName evidence="12">Transmembrane emp24 domain-containing protein p24delta3</fullName>
    </submittedName>
</protein>
<comment type="caution">
    <text evidence="12">The sequence shown here is derived from an EMBL/GenBank/DDBJ whole genome shotgun (WGS) entry which is preliminary data.</text>
</comment>
<dbReference type="PANTHER" id="PTHR22811">
    <property type="entry name" value="TRANSMEMBRANE EMP24 DOMAIN-CONTAINING PROTEIN"/>
    <property type="match status" value="1"/>
</dbReference>
<reference evidence="12" key="2">
    <citation type="journal article" date="2024" name="Plant">
        <title>Genomic evolution and insights into agronomic trait innovations of Sesamum species.</title>
        <authorList>
            <person name="Miao H."/>
            <person name="Wang L."/>
            <person name="Qu L."/>
            <person name="Liu H."/>
            <person name="Sun Y."/>
            <person name="Le M."/>
            <person name="Wang Q."/>
            <person name="Wei S."/>
            <person name="Zheng Y."/>
            <person name="Lin W."/>
            <person name="Duan Y."/>
            <person name="Cao H."/>
            <person name="Xiong S."/>
            <person name="Wang X."/>
            <person name="Wei L."/>
            <person name="Li C."/>
            <person name="Ma Q."/>
            <person name="Ju M."/>
            <person name="Zhao R."/>
            <person name="Li G."/>
            <person name="Mu C."/>
            <person name="Tian Q."/>
            <person name="Mei H."/>
            <person name="Zhang T."/>
            <person name="Gao T."/>
            <person name="Zhang H."/>
        </authorList>
    </citation>
    <scope>NUCLEOTIDE SEQUENCE</scope>
    <source>
        <strain evidence="12">3651</strain>
    </source>
</reference>
<evidence type="ECO:0000256" key="3">
    <source>
        <dbReference type="ARBA" id="ARBA00022692"/>
    </source>
</evidence>
<feature type="domain" description="GOLD" evidence="11">
    <location>
        <begin position="35"/>
        <end position="151"/>
    </location>
</feature>
<keyword evidence="3 7" id="KW-0812">Transmembrane</keyword>
<evidence type="ECO:0000256" key="6">
    <source>
        <dbReference type="ARBA" id="ARBA00023136"/>
    </source>
</evidence>
<proteinExistence type="inferred from homology"/>
<dbReference type="Proteomes" id="UP001293254">
    <property type="component" value="Unassembled WGS sequence"/>
</dbReference>
<gene>
    <name evidence="12" type="ORF">Salat_0531600</name>
</gene>
<feature type="signal peptide" evidence="10">
    <location>
        <begin position="1"/>
        <end position="25"/>
    </location>
</feature>
<evidence type="ECO:0000313" key="13">
    <source>
        <dbReference type="Proteomes" id="UP001293254"/>
    </source>
</evidence>
<evidence type="ECO:0000256" key="5">
    <source>
        <dbReference type="ARBA" id="ARBA00022989"/>
    </source>
</evidence>
<evidence type="ECO:0000256" key="9">
    <source>
        <dbReference type="SAM" id="Phobius"/>
    </source>
</evidence>
<feature type="transmembrane region" description="Helical" evidence="9">
    <location>
        <begin position="184"/>
        <end position="206"/>
    </location>
</feature>
<evidence type="ECO:0000313" key="12">
    <source>
        <dbReference type="EMBL" id="KAK4433689.1"/>
    </source>
</evidence>
<evidence type="ECO:0000256" key="4">
    <source>
        <dbReference type="ARBA" id="ARBA00022729"/>
    </source>
</evidence>
<sequence length="216" mass="24418">MKLVEARRFWALLLAAAVVVPAARGIWFDMPSSGSKCVSEELRNNAVVLADFYSLGEHEDVNSTVAPTISVKVTSPYGNELYHTEKVRYGQFSFTTREDGNYLACFWVDGNDEGGKTVTVGIEWKTGIAAKDWDSVARKEKIEGLELELRKLEGAVQAIHENMNNLMARELWMRSVSEKTNARVAWYSITSLGVCIVVSITQSWYLKRYFHKKKLI</sequence>
<dbReference type="Pfam" id="PF01105">
    <property type="entry name" value="EMP24_GP25L"/>
    <property type="match status" value="1"/>
</dbReference>
<comment type="similarity">
    <text evidence="2 7">Belongs to the EMP24/GP25L family.</text>
</comment>
<evidence type="ECO:0000256" key="7">
    <source>
        <dbReference type="RuleBase" id="RU003827"/>
    </source>
</evidence>
<keyword evidence="5 9" id="KW-1133">Transmembrane helix</keyword>
<dbReference type="InterPro" id="IPR009038">
    <property type="entry name" value="GOLD_dom"/>
</dbReference>
<comment type="subcellular location">
    <subcellularLocation>
        <location evidence="1 7">Membrane</location>
        <topology evidence="1 7">Single-pass type I membrane protein</topology>
    </subcellularLocation>
</comment>
<dbReference type="EMBL" id="JACGWO010000002">
    <property type="protein sequence ID" value="KAK4433689.1"/>
    <property type="molecule type" value="Genomic_DNA"/>
</dbReference>
<keyword evidence="4 10" id="KW-0732">Signal</keyword>
<dbReference type="PROSITE" id="PS50866">
    <property type="entry name" value="GOLD"/>
    <property type="match status" value="1"/>
</dbReference>
<organism evidence="12 13">
    <name type="scientific">Sesamum alatum</name>
    <dbReference type="NCBI Taxonomy" id="300844"/>
    <lineage>
        <taxon>Eukaryota</taxon>
        <taxon>Viridiplantae</taxon>
        <taxon>Streptophyta</taxon>
        <taxon>Embryophyta</taxon>
        <taxon>Tracheophyta</taxon>
        <taxon>Spermatophyta</taxon>
        <taxon>Magnoliopsida</taxon>
        <taxon>eudicotyledons</taxon>
        <taxon>Gunneridae</taxon>
        <taxon>Pentapetalae</taxon>
        <taxon>asterids</taxon>
        <taxon>lamiids</taxon>
        <taxon>Lamiales</taxon>
        <taxon>Pedaliaceae</taxon>
        <taxon>Sesamum</taxon>
    </lineage>
</organism>
<evidence type="ECO:0000256" key="8">
    <source>
        <dbReference type="SAM" id="Coils"/>
    </source>
</evidence>
<keyword evidence="6 9" id="KW-0472">Membrane</keyword>
<evidence type="ECO:0000256" key="10">
    <source>
        <dbReference type="SAM" id="SignalP"/>
    </source>
</evidence>
<accession>A0AAE1YP79</accession>
<dbReference type="SMART" id="SM01190">
    <property type="entry name" value="EMP24_GP25L"/>
    <property type="match status" value="1"/>
</dbReference>
<dbReference type="AlphaFoldDB" id="A0AAE1YP79"/>
<keyword evidence="8" id="KW-0175">Coiled coil</keyword>
<reference evidence="12" key="1">
    <citation type="submission" date="2020-06" db="EMBL/GenBank/DDBJ databases">
        <authorList>
            <person name="Li T."/>
            <person name="Hu X."/>
            <person name="Zhang T."/>
            <person name="Song X."/>
            <person name="Zhang H."/>
            <person name="Dai N."/>
            <person name="Sheng W."/>
            <person name="Hou X."/>
            <person name="Wei L."/>
        </authorList>
    </citation>
    <scope>NUCLEOTIDE SEQUENCE</scope>
    <source>
        <strain evidence="12">3651</strain>
        <tissue evidence="12">Leaf</tissue>
    </source>
</reference>
<name>A0AAE1YP79_9LAMI</name>
<keyword evidence="13" id="KW-1185">Reference proteome</keyword>